<dbReference type="Gramene" id="TraesCS6B03G0848200.1">
    <property type="protein sequence ID" value="TraesCS6B03G0848200.1.CDS"/>
    <property type="gene ID" value="TraesCS6B03G0848200"/>
</dbReference>
<dbReference type="GeneID" id="123137861"/>
<proteinExistence type="predicted"/>
<dbReference type="PANTHER" id="PTHR39267:SF1">
    <property type="entry name" value="SURVIVAL MOTOR NEURON PROTEIN"/>
    <property type="match status" value="1"/>
</dbReference>
<reference evidence="3" key="1">
    <citation type="submission" date="2018-08" db="EMBL/GenBank/DDBJ databases">
        <authorList>
            <person name="Rossello M."/>
        </authorList>
    </citation>
    <scope>NUCLEOTIDE SEQUENCE [LARGE SCALE GENOMIC DNA]</scope>
    <source>
        <strain evidence="3">cv. Chinese Spring</strain>
    </source>
</reference>
<dbReference type="CDD" id="cd22851">
    <property type="entry name" value="SMN_N"/>
    <property type="match status" value="1"/>
</dbReference>
<dbReference type="InterPro" id="IPR040424">
    <property type="entry name" value="Smn1"/>
</dbReference>
<dbReference type="AlphaFoldDB" id="A0A3B6PQI2"/>
<dbReference type="Gramene" id="TraesROB_scaffold_145188_01G000100.1">
    <property type="protein sequence ID" value="TraesROB_scaffold_145188_01G000100.1"/>
    <property type="gene ID" value="TraesROB_scaffold_145188_01G000100"/>
</dbReference>
<dbReference type="OMA" id="KYKIMHS"/>
<dbReference type="OrthoDB" id="197400at2759"/>
<feature type="compositionally biased region" description="Basic and acidic residues" evidence="1">
    <location>
        <begin position="170"/>
        <end position="179"/>
    </location>
</feature>
<dbReference type="Gramene" id="TraesCAD_scaffold_136116_01G000100.1">
    <property type="protein sequence ID" value="TraesCAD_scaffold_136116_01G000100.1"/>
    <property type="gene ID" value="TraesCAD_scaffold_136116_01G000100"/>
</dbReference>
<organism evidence="3">
    <name type="scientific">Triticum aestivum</name>
    <name type="common">Wheat</name>
    <dbReference type="NCBI Taxonomy" id="4565"/>
    <lineage>
        <taxon>Eukaryota</taxon>
        <taxon>Viridiplantae</taxon>
        <taxon>Streptophyta</taxon>
        <taxon>Embryophyta</taxon>
        <taxon>Tracheophyta</taxon>
        <taxon>Spermatophyta</taxon>
        <taxon>Magnoliopsida</taxon>
        <taxon>Liliopsida</taxon>
        <taxon>Poales</taxon>
        <taxon>Poaceae</taxon>
        <taxon>BOP clade</taxon>
        <taxon>Pooideae</taxon>
        <taxon>Triticodae</taxon>
        <taxon>Triticeae</taxon>
        <taxon>Triticinae</taxon>
        <taxon>Triticum</taxon>
    </lineage>
</organism>
<name>A0A3B6PQI2_WHEAT</name>
<protein>
    <recommendedName>
        <fullName evidence="2">Survival Motor Neuron Gemin2-binding domain-containing protein</fullName>
    </recommendedName>
</protein>
<dbReference type="PANTHER" id="PTHR39267">
    <property type="entry name" value="SURVIVAL MOTOR NEURON-LIKE PROTEIN 1"/>
    <property type="match status" value="1"/>
</dbReference>
<evidence type="ECO:0000259" key="2">
    <source>
        <dbReference type="Pfam" id="PF20636"/>
    </source>
</evidence>
<dbReference type="EnsemblPlants" id="TraesCS6B02G293900.1">
    <property type="protein sequence ID" value="TraesCS6B02G293900.1"/>
    <property type="gene ID" value="TraesCS6B02G293900"/>
</dbReference>
<dbReference type="Gramene" id="TraesPARA_EIv1.0_2076470.2">
    <property type="protein sequence ID" value="TraesPARA_EIv1.0_2076470.2.CDS"/>
    <property type="gene ID" value="TraesPARA_EIv1.0_2076470"/>
</dbReference>
<dbReference type="KEGG" id="taes:123137861"/>
<dbReference type="Proteomes" id="UP000019116">
    <property type="component" value="Chromosome 6B"/>
</dbReference>
<evidence type="ECO:0000256" key="1">
    <source>
        <dbReference type="SAM" id="MobiDB-lite"/>
    </source>
</evidence>
<evidence type="ECO:0000313" key="3">
    <source>
        <dbReference type="EnsemblPlants" id="TraesCS6B02G293900.1"/>
    </source>
</evidence>
<dbReference type="Gramene" id="TraesPARA_EIv1.0_2076470.1">
    <property type="protein sequence ID" value="TraesPARA_EIv1.0_2076470.1.CDS"/>
    <property type="gene ID" value="TraesPARA_EIv1.0_2076470"/>
</dbReference>
<feature type="compositionally biased region" description="Polar residues" evidence="1">
    <location>
        <begin position="190"/>
        <end position="215"/>
    </location>
</feature>
<dbReference type="Gramene" id="TraesCS6B02G293900.1">
    <property type="protein sequence ID" value="TraesCS6B02G293900.1"/>
    <property type="gene ID" value="TraesCS6B02G293900"/>
</dbReference>
<dbReference type="RefSeq" id="XP_044413649.1">
    <property type="nucleotide sequence ID" value="XM_044557714.1"/>
</dbReference>
<dbReference type="Pfam" id="PF20636">
    <property type="entry name" value="SMN_G2-BD"/>
    <property type="match status" value="1"/>
</dbReference>
<feature type="region of interest" description="Disordered" evidence="1">
    <location>
        <begin position="139"/>
        <end position="215"/>
    </location>
</feature>
<evidence type="ECO:0000313" key="4">
    <source>
        <dbReference type="Proteomes" id="UP000019116"/>
    </source>
</evidence>
<dbReference type="Gramene" id="TraesCLE_scaffold_142115_01G000100.1">
    <property type="protein sequence ID" value="TraesCLE_scaffold_142115_01G000100.1"/>
    <property type="gene ID" value="TraesCLE_scaffold_142115_01G000100"/>
</dbReference>
<sequence length="434" mass="46486">MEVVASPPRSVHCQIHAAVLLGSSYGGKKAEWTVRRLVTATGFTGAEAHFLFVLFARGKAQQVGGGSREKLAREEMGKGGELWDDSALVDAFDHAVATYKAMHGKNNQAAPSEKPESEDVAAAAASAAAYAAAAVAEEPVSTEVADEQTEKNDSCTNLPVGPVETPQQPCEERKTDKQAPLRGTDLGKETNISESKTCFSDVTNTEGKDSSNQQTEDYNELLRKYYELEVQSQKVLEQLHQTNYWNYQTPEQSSAYQQQQVPAYIATAPDPNSSTTQTSCCSLNVPMVSISCCSTGQQSGESTGMPPNGGCSISFTCDHCPGASTTYPTGSAFTQLPTKVSTGDDQVAKAAMMTAEGAMNFMRNTISGDAASFPNMRNEGGIGKENNTTVGMNLNLDTTGANSDLAVVLNAWYTAGFYTGRYLMQQSMKNPREN</sequence>
<gene>
    <name evidence="3" type="primary">LOC123137861</name>
</gene>
<feature type="domain" description="Survival Motor Neuron Gemin2-binding" evidence="2">
    <location>
        <begin position="76"/>
        <end position="104"/>
    </location>
</feature>
<dbReference type="STRING" id="4565.A0A3B6PQI2"/>
<keyword evidence="4" id="KW-1185">Reference proteome</keyword>
<accession>A0A3B6PQI2</accession>
<reference evidence="3" key="2">
    <citation type="submission" date="2018-10" db="UniProtKB">
        <authorList>
            <consortium name="EnsemblPlants"/>
        </authorList>
    </citation>
    <scope>IDENTIFICATION</scope>
</reference>
<dbReference type="InterPro" id="IPR049481">
    <property type="entry name" value="SMN_G2-BD"/>
</dbReference>
<dbReference type="Gramene" id="TraesSYM6B03G03510340.2">
    <property type="protein sequence ID" value="TraesSYM6B03G03510340.2"/>
    <property type="gene ID" value="TraesSYM6B03G03510340"/>
</dbReference>
<dbReference type="SMR" id="A0A3B6PQI2"/>